<dbReference type="SMART" id="SM00490">
    <property type="entry name" value="HELICc"/>
    <property type="match status" value="1"/>
</dbReference>
<feature type="domain" description="Helicase C-terminal" evidence="5">
    <location>
        <begin position="1"/>
        <end position="107"/>
    </location>
</feature>
<feature type="non-terminal residue" evidence="6">
    <location>
        <position position="275"/>
    </location>
</feature>
<dbReference type="SUPFAM" id="SSF52540">
    <property type="entry name" value="P-loop containing nucleoside triphosphate hydrolases"/>
    <property type="match status" value="1"/>
</dbReference>
<dbReference type="OMA" id="KIYVKRI"/>
<comment type="caution">
    <text evidence="6">The sequence shown here is derived from an EMBL/GenBank/DDBJ whole genome shotgun (WGS) entry which is preliminary data.</text>
</comment>
<dbReference type="PANTHER" id="PTHR14025:SF29">
    <property type="entry name" value="TRANSCRIPTION-REPAIR-COUPLING FACTOR"/>
    <property type="match status" value="1"/>
</dbReference>
<evidence type="ECO:0000259" key="5">
    <source>
        <dbReference type="PROSITE" id="PS51194"/>
    </source>
</evidence>
<keyword evidence="1" id="KW-0547">Nucleotide-binding</keyword>
<protein>
    <recommendedName>
        <fullName evidence="5">Helicase C-terminal domain-containing protein</fullName>
    </recommendedName>
</protein>
<keyword evidence="4" id="KW-0067">ATP-binding</keyword>
<keyword evidence="2" id="KW-0378">Hydrolase</keyword>
<evidence type="ECO:0000256" key="2">
    <source>
        <dbReference type="ARBA" id="ARBA00022801"/>
    </source>
</evidence>
<dbReference type="Gene3D" id="3.40.50.300">
    <property type="entry name" value="P-loop containing nucleotide triphosphate hydrolases"/>
    <property type="match status" value="1"/>
</dbReference>
<reference evidence="6 7" key="1">
    <citation type="journal article" date="2021" name="Nat. Plants">
        <title>The Taxus genome provides insights into paclitaxel biosynthesis.</title>
        <authorList>
            <person name="Xiong X."/>
            <person name="Gou J."/>
            <person name="Liao Q."/>
            <person name="Li Y."/>
            <person name="Zhou Q."/>
            <person name="Bi G."/>
            <person name="Li C."/>
            <person name="Du R."/>
            <person name="Wang X."/>
            <person name="Sun T."/>
            <person name="Guo L."/>
            <person name="Liang H."/>
            <person name="Lu P."/>
            <person name="Wu Y."/>
            <person name="Zhang Z."/>
            <person name="Ro D.K."/>
            <person name="Shang Y."/>
            <person name="Huang S."/>
            <person name="Yan J."/>
        </authorList>
    </citation>
    <scope>NUCLEOTIDE SEQUENCE [LARGE SCALE GENOMIC DNA]</scope>
    <source>
        <strain evidence="6">Ta-2019</strain>
    </source>
</reference>
<dbReference type="Proteomes" id="UP000824469">
    <property type="component" value="Unassembled WGS sequence"/>
</dbReference>
<dbReference type="SUPFAM" id="SSF143517">
    <property type="entry name" value="TRCF domain-like"/>
    <property type="match status" value="1"/>
</dbReference>
<dbReference type="GO" id="GO:0016787">
    <property type="term" value="F:hydrolase activity"/>
    <property type="evidence" value="ECO:0007669"/>
    <property type="project" value="UniProtKB-KW"/>
</dbReference>
<evidence type="ECO:0000313" key="6">
    <source>
        <dbReference type="EMBL" id="KAH9328408.1"/>
    </source>
</evidence>
<gene>
    <name evidence="6" type="ORF">KI387_000516</name>
</gene>
<evidence type="ECO:0000256" key="4">
    <source>
        <dbReference type="ARBA" id="ARBA00022840"/>
    </source>
</evidence>
<keyword evidence="3" id="KW-0347">Helicase</keyword>
<dbReference type="PANTHER" id="PTHR14025">
    <property type="entry name" value="FANCONI ANEMIA GROUP M FANCM FAMILY MEMBER"/>
    <property type="match status" value="1"/>
</dbReference>
<evidence type="ECO:0000256" key="3">
    <source>
        <dbReference type="ARBA" id="ARBA00022806"/>
    </source>
</evidence>
<dbReference type="GO" id="GO:0005524">
    <property type="term" value="F:ATP binding"/>
    <property type="evidence" value="ECO:0007669"/>
    <property type="project" value="UniProtKB-KW"/>
</dbReference>
<dbReference type="InterPro" id="IPR037235">
    <property type="entry name" value="TRCF-like_C_D7"/>
</dbReference>
<dbReference type="EMBL" id="JAHRHJ020000001">
    <property type="protein sequence ID" value="KAH9328408.1"/>
    <property type="molecule type" value="Genomic_DNA"/>
</dbReference>
<organism evidence="6 7">
    <name type="scientific">Taxus chinensis</name>
    <name type="common">Chinese yew</name>
    <name type="synonym">Taxus wallichiana var. chinensis</name>
    <dbReference type="NCBI Taxonomy" id="29808"/>
    <lineage>
        <taxon>Eukaryota</taxon>
        <taxon>Viridiplantae</taxon>
        <taxon>Streptophyta</taxon>
        <taxon>Embryophyta</taxon>
        <taxon>Tracheophyta</taxon>
        <taxon>Spermatophyta</taxon>
        <taxon>Pinopsida</taxon>
        <taxon>Pinidae</taxon>
        <taxon>Conifers II</taxon>
        <taxon>Cupressales</taxon>
        <taxon>Taxaceae</taxon>
        <taxon>Taxus</taxon>
    </lineage>
</organism>
<dbReference type="InterPro" id="IPR027417">
    <property type="entry name" value="P-loop_NTPase"/>
</dbReference>
<proteinExistence type="predicted"/>
<name>A0AA38GU73_TAXCH</name>
<dbReference type="InterPro" id="IPR001650">
    <property type="entry name" value="Helicase_C-like"/>
</dbReference>
<dbReference type="PROSITE" id="PS51194">
    <property type="entry name" value="HELICASE_CTER"/>
    <property type="match status" value="1"/>
</dbReference>
<dbReference type="Pfam" id="PF00271">
    <property type="entry name" value="Helicase_C"/>
    <property type="match status" value="1"/>
</dbReference>
<sequence length="275" mass="31068">QPSYVLEGTMEKFAEGQIKILLCTNIVESGLDIQNANTIIVEDVHLFGLAQMYQLRGRVGRADKEAHAYLFHPPKSLLTIDASDRLAALEECSGLGHGFQLAERDMGIRGFGSVFGEQQSGDIANVGIDLYSEMLFESLSKVGQYRLLPVPYEDVQLGFDVSTRLPFEYIDELDDPTRVVEEAEEAAQKDLWTLMNFTEQLRRHYGKEPPSMELILKKIYVKRMAADLGITEIRKLTKTIAMRTSMTKEAFKLLLEAMSSDPLRSSLKFEDSYIQ</sequence>
<evidence type="ECO:0000313" key="7">
    <source>
        <dbReference type="Proteomes" id="UP000824469"/>
    </source>
</evidence>
<keyword evidence="7" id="KW-1185">Reference proteome</keyword>
<accession>A0AA38GU73</accession>
<dbReference type="GO" id="GO:0004386">
    <property type="term" value="F:helicase activity"/>
    <property type="evidence" value="ECO:0007669"/>
    <property type="project" value="UniProtKB-KW"/>
</dbReference>
<dbReference type="AlphaFoldDB" id="A0AA38GU73"/>
<evidence type="ECO:0000256" key="1">
    <source>
        <dbReference type="ARBA" id="ARBA00022741"/>
    </source>
</evidence>
<dbReference type="Gene3D" id="3.90.1150.50">
    <property type="entry name" value="Transcription-repair-coupling factor, D7 domain"/>
    <property type="match status" value="1"/>
</dbReference>
<feature type="non-terminal residue" evidence="6">
    <location>
        <position position="1"/>
    </location>
</feature>